<evidence type="ECO:0000313" key="3">
    <source>
        <dbReference type="Proteomes" id="UP000004358"/>
    </source>
</evidence>
<dbReference type="Pfam" id="PF07642">
    <property type="entry name" value="BBP2"/>
    <property type="match status" value="1"/>
</dbReference>
<feature type="signal peptide" evidence="1">
    <location>
        <begin position="1"/>
        <end position="24"/>
    </location>
</feature>
<name>A3ZZS6_9BACT</name>
<keyword evidence="1" id="KW-0732">Signal</keyword>
<dbReference type="eggNOG" id="COG2067">
    <property type="taxonomic scope" value="Bacteria"/>
</dbReference>
<sequence>MKTDWKTAMLAVGMLVGSTTFAVAQQPGYYNAGKVSYVGEQVTVSDCGCATDTACDSCGGCDSCNSCGCQSSCCGIDWFPCCGHGDQWSLFGENDCGVTIGGWVSGGFYANAGGVRSNTGNEPVAFRGISNTPTVDQVWIYAEKLADAETYCFDLGYRADFVWGADGPDTQSFGHGDRDAWDNGWDTAKDLGSGTDLYGSAIPQLYGTAAWGDWEVKVGHFYTTIGYEVVTAPDNFFYSHAYTMNYGEPFTHTGAMATYSGIENLTLNGGWVAAWDTGFDFYEAGSMFLGGASATLSDKATLTWQCVGGSFGKNGGDSYMNSFVFDYDLGCGWNYVFQHDLGVQYNLFDGAGAPADNAYWYGINQYLFKEINECWKVGTRVEWFDDEDGSRVGNGAGSYYALSVGANWTPNANLIVRPELRWDKFDNNTGATPFYDGAKDNGFFGGMDVILLY</sequence>
<dbReference type="Proteomes" id="UP000004358">
    <property type="component" value="Unassembled WGS sequence"/>
</dbReference>
<reference evidence="2 3" key="1">
    <citation type="submission" date="2006-02" db="EMBL/GenBank/DDBJ databases">
        <authorList>
            <person name="Amann R."/>
            <person name="Ferriera S."/>
            <person name="Johnson J."/>
            <person name="Kravitz S."/>
            <person name="Halpern A."/>
            <person name="Remington K."/>
            <person name="Beeson K."/>
            <person name="Tran B."/>
            <person name="Rogers Y.-H."/>
            <person name="Friedman R."/>
            <person name="Venter J.C."/>
        </authorList>
    </citation>
    <scope>NUCLEOTIDE SEQUENCE [LARGE SCALE GENOMIC DNA]</scope>
    <source>
        <strain evidence="2 3">DSM 3645</strain>
    </source>
</reference>
<evidence type="ECO:0000256" key="1">
    <source>
        <dbReference type="SAM" id="SignalP"/>
    </source>
</evidence>
<dbReference type="RefSeq" id="WP_002651157.1">
    <property type="nucleotide sequence ID" value="NZ_CH672376.1"/>
</dbReference>
<dbReference type="EMBL" id="AANZ01000025">
    <property type="protein sequence ID" value="EAQ78025.1"/>
    <property type="molecule type" value="Genomic_DNA"/>
</dbReference>
<evidence type="ECO:0000313" key="2">
    <source>
        <dbReference type="EMBL" id="EAQ78025.1"/>
    </source>
</evidence>
<dbReference type="InterPro" id="IPR011486">
    <property type="entry name" value="BBP2"/>
</dbReference>
<dbReference type="OrthoDB" id="9775763at2"/>
<comment type="caution">
    <text evidence="2">The sequence shown here is derived from an EMBL/GenBank/DDBJ whole genome shotgun (WGS) entry which is preliminary data.</text>
</comment>
<gene>
    <name evidence="2" type="ORF">DSM3645_16295</name>
</gene>
<evidence type="ECO:0008006" key="4">
    <source>
        <dbReference type="Google" id="ProtNLM"/>
    </source>
</evidence>
<feature type="chain" id="PRO_5002665292" description="Porin" evidence="1">
    <location>
        <begin position="25"/>
        <end position="453"/>
    </location>
</feature>
<protein>
    <recommendedName>
        <fullName evidence="4">Porin</fullName>
    </recommendedName>
</protein>
<dbReference type="HOGENOM" id="CLU_044695_1_0_0"/>
<proteinExistence type="predicted"/>
<organism evidence="2 3">
    <name type="scientific">Blastopirellula marina DSM 3645</name>
    <dbReference type="NCBI Taxonomy" id="314230"/>
    <lineage>
        <taxon>Bacteria</taxon>
        <taxon>Pseudomonadati</taxon>
        <taxon>Planctomycetota</taxon>
        <taxon>Planctomycetia</taxon>
        <taxon>Pirellulales</taxon>
        <taxon>Pirellulaceae</taxon>
        <taxon>Blastopirellula</taxon>
    </lineage>
</organism>
<dbReference type="AlphaFoldDB" id="A3ZZS6"/>
<dbReference type="STRING" id="314230.DSM3645_16295"/>
<accession>A3ZZS6</accession>